<evidence type="ECO:0000313" key="6">
    <source>
        <dbReference type="Proteomes" id="UP000529310"/>
    </source>
</evidence>
<keyword evidence="2 5" id="KW-0808">Transferase</keyword>
<dbReference type="InterPro" id="IPR028098">
    <property type="entry name" value="Glyco_trans_4-like_N"/>
</dbReference>
<dbReference type="Gene3D" id="3.40.50.2000">
    <property type="entry name" value="Glycogen Phosphorylase B"/>
    <property type="match status" value="2"/>
</dbReference>
<accession>A0A7W4YMD5</accession>
<evidence type="ECO:0000256" key="2">
    <source>
        <dbReference type="ARBA" id="ARBA00022679"/>
    </source>
</evidence>
<evidence type="ECO:0000259" key="4">
    <source>
        <dbReference type="Pfam" id="PF13439"/>
    </source>
</evidence>
<dbReference type="CDD" id="cd03809">
    <property type="entry name" value="GT4_MtfB-like"/>
    <property type="match status" value="1"/>
</dbReference>
<dbReference type="RefSeq" id="WP_165139151.1">
    <property type="nucleotide sequence ID" value="NZ_CP049255.1"/>
</dbReference>
<feature type="domain" description="Glycosyltransferase subfamily 4-like N-terminal" evidence="4">
    <location>
        <begin position="17"/>
        <end position="174"/>
    </location>
</feature>
<evidence type="ECO:0000259" key="3">
    <source>
        <dbReference type="Pfam" id="PF00534"/>
    </source>
</evidence>
<proteinExistence type="predicted"/>
<reference evidence="5 6" key="1">
    <citation type="submission" date="2020-08" db="EMBL/GenBank/DDBJ databases">
        <title>Sequencing the genomes of 1000 actinobacteria strains.</title>
        <authorList>
            <person name="Klenk H.-P."/>
        </authorList>
    </citation>
    <scope>NUCLEOTIDE SEQUENCE [LARGE SCALE GENOMIC DNA]</scope>
    <source>
        <strain evidence="5 6">DSM 27099</strain>
    </source>
</reference>
<sequence>MRTRILIDLLGYTGRRGGTETYAREIITRLPQLLPNAEFVAVTGRDGTERVGAFFPGQVVTVPWVRASSSFWALGELFALDRVARSVTANLVWSPANFGPIRRGVPRVTTIHDLIYREIPGSTRERLSRAVTSWLMTRAARSSDQLITISQATSEAIRRYMEIDPDSVHVVLNGSTLPERAPDVHGAMRQLGIDTRRPIVLSTGNRMPHKNFDGLIRAVATLAPSERPLLVIPGSHGKDPLADLVRSLGLERDVILPGWITHDQLEALYSVCEIYICPSLAEGFGLPIVDALRRGCRVIANDIPVLREVGGDVSTYTDAREAVTFGAEIVRVLSTPDSESARSHRRSWGSRFTWELSAQQTAAVLHDVVNRKAAR</sequence>
<keyword evidence="6" id="KW-1185">Reference proteome</keyword>
<gene>
    <name evidence="5" type="ORF">FHX49_001919</name>
</gene>
<organism evidence="5 6">
    <name type="scientific">Microbacterium endophyticum</name>
    <dbReference type="NCBI Taxonomy" id="1526412"/>
    <lineage>
        <taxon>Bacteria</taxon>
        <taxon>Bacillati</taxon>
        <taxon>Actinomycetota</taxon>
        <taxon>Actinomycetes</taxon>
        <taxon>Micrococcales</taxon>
        <taxon>Microbacteriaceae</taxon>
        <taxon>Microbacterium</taxon>
    </lineage>
</organism>
<dbReference type="PANTHER" id="PTHR46401">
    <property type="entry name" value="GLYCOSYLTRANSFERASE WBBK-RELATED"/>
    <property type="match status" value="1"/>
</dbReference>
<evidence type="ECO:0000256" key="1">
    <source>
        <dbReference type="ARBA" id="ARBA00022676"/>
    </source>
</evidence>
<protein>
    <submittedName>
        <fullName evidence="5">Glycosyltransferase involved in cell wall biosynthesis</fullName>
    </submittedName>
</protein>
<feature type="domain" description="Glycosyl transferase family 1" evidence="3">
    <location>
        <begin position="188"/>
        <end position="314"/>
    </location>
</feature>
<dbReference type="Proteomes" id="UP000529310">
    <property type="component" value="Unassembled WGS sequence"/>
</dbReference>
<dbReference type="PANTHER" id="PTHR46401:SF2">
    <property type="entry name" value="GLYCOSYLTRANSFERASE WBBK-RELATED"/>
    <property type="match status" value="1"/>
</dbReference>
<comment type="caution">
    <text evidence="5">The sequence shown here is derived from an EMBL/GenBank/DDBJ whole genome shotgun (WGS) entry which is preliminary data.</text>
</comment>
<dbReference type="Pfam" id="PF13439">
    <property type="entry name" value="Glyco_transf_4"/>
    <property type="match status" value="1"/>
</dbReference>
<dbReference type="SUPFAM" id="SSF53756">
    <property type="entry name" value="UDP-Glycosyltransferase/glycogen phosphorylase"/>
    <property type="match status" value="1"/>
</dbReference>
<dbReference type="EMBL" id="JACHWQ010000005">
    <property type="protein sequence ID" value="MBB2976345.1"/>
    <property type="molecule type" value="Genomic_DNA"/>
</dbReference>
<dbReference type="InterPro" id="IPR001296">
    <property type="entry name" value="Glyco_trans_1"/>
</dbReference>
<keyword evidence="1" id="KW-0328">Glycosyltransferase</keyword>
<dbReference type="GO" id="GO:0016757">
    <property type="term" value="F:glycosyltransferase activity"/>
    <property type="evidence" value="ECO:0007669"/>
    <property type="project" value="UniProtKB-KW"/>
</dbReference>
<name>A0A7W4YMD5_9MICO</name>
<evidence type="ECO:0000313" key="5">
    <source>
        <dbReference type="EMBL" id="MBB2976345.1"/>
    </source>
</evidence>
<dbReference type="AlphaFoldDB" id="A0A7W4YMD5"/>
<dbReference type="Pfam" id="PF00534">
    <property type="entry name" value="Glycos_transf_1"/>
    <property type="match status" value="1"/>
</dbReference>